<feature type="region of interest" description="Disordered" evidence="2">
    <location>
        <begin position="525"/>
        <end position="548"/>
    </location>
</feature>
<comment type="caution">
    <text evidence="6">The sequence shown here is derived from an EMBL/GenBank/DDBJ whole genome shotgun (WGS) entry which is preliminary data.</text>
</comment>
<feature type="chain" id="PRO_5004497429" evidence="4">
    <location>
        <begin position="35"/>
        <end position="815"/>
    </location>
</feature>
<dbReference type="EC" id="1.7.2.2" evidence="6"/>
<dbReference type="Pfam" id="PF13435">
    <property type="entry name" value="Cytochrome_C554"/>
    <property type="match status" value="1"/>
</dbReference>
<feature type="transmembrane region" description="Helical" evidence="3">
    <location>
        <begin position="739"/>
        <end position="759"/>
    </location>
</feature>
<dbReference type="SUPFAM" id="SSF48695">
    <property type="entry name" value="Multiheme cytochromes"/>
    <property type="match status" value="1"/>
</dbReference>
<evidence type="ECO:0000256" key="1">
    <source>
        <dbReference type="ARBA" id="ARBA00022729"/>
    </source>
</evidence>
<keyword evidence="7" id="KW-1185">Reference proteome</keyword>
<evidence type="ECO:0000256" key="2">
    <source>
        <dbReference type="SAM" id="MobiDB-lite"/>
    </source>
</evidence>
<evidence type="ECO:0000256" key="3">
    <source>
        <dbReference type="SAM" id="Phobius"/>
    </source>
</evidence>
<reference evidence="6 7" key="1">
    <citation type="journal article" date="2013" name="Genome Announc.">
        <title>Draft Genome Sequence of Desulfotignum phosphitoxidans DSM 13687 Strain FiPS-3.</title>
        <authorList>
            <person name="Poehlein A."/>
            <person name="Daniel R."/>
            <person name="Simeonova D.D."/>
        </authorList>
    </citation>
    <scope>NUCLEOTIDE SEQUENCE [LARGE SCALE GENOMIC DNA]</scope>
    <source>
        <strain evidence="6 7">DSM 13687</strain>
    </source>
</reference>
<evidence type="ECO:0000256" key="4">
    <source>
        <dbReference type="SAM" id="SignalP"/>
    </source>
</evidence>
<keyword evidence="1 4" id="KW-0732">Signal</keyword>
<protein>
    <submittedName>
        <fullName evidence="6">Formate-dependent nitrite reductase, periplasmic cytochrome c552 subunit</fullName>
        <ecNumber evidence="6">1.7.2.2</ecNumber>
    </submittedName>
</protein>
<feature type="transmembrane region" description="Helical" evidence="3">
    <location>
        <begin position="672"/>
        <end position="693"/>
    </location>
</feature>
<proteinExistence type="predicted"/>
<evidence type="ECO:0000313" key="7">
    <source>
        <dbReference type="Proteomes" id="UP000014216"/>
    </source>
</evidence>
<name>S0FXP4_9BACT</name>
<organism evidence="6 7">
    <name type="scientific">Desulfotignum phosphitoxidans DSM 13687</name>
    <dbReference type="NCBI Taxonomy" id="1286635"/>
    <lineage>
        <taxon>Bacteria</taxon>
        <taxon>Pseudomonadati</taxon>
        <taxon>Thermodesulfobacteriota</taxon>
        <taxon>Desulfobacteria</taxon>
        <taxon>Desulfobacterales</taxon>
        <taxon>Desulfobacteraceae</taxon>
        <taxon>Desulfotignum</taxon>
    </lineage>
</organism>
<dbReference type="GO" id="GO:0042279">
    <property type="term" value="F:nitrite reductase (cytochrome, ammonia-forming) activity"/>
    <property type="evidence" value="ECO:0007669"/>
    <property type="project" value="UniProtKB-EC"/>
</dbReference>
<keyword evidence="6" id="KW-0560">Oxidoreductase</keyword>
<dbReference type="PANTHER" id="PTHR35038">
    <property type="entry name" value="DISSIMILATORY SULFITE REDUCTASE SIRA"/>
    <property type="match status" value="1"/>
</dbReference>
<feature type="transmembrane region" description="Helical" evidence="3">
    <location>
        <begin position="765"/>
        <end position="789"/>
    </location>
</feature>
<evidence type="ECO:0000313" key="6">
    <source>
        <dbReference type="EMBL" id="EMS77944.1"/>
    </source>
</evidence>
<keyword evidence="3" id="KW-0812">Transmembrane</keyword>
<sequence>MIPMTSISNKKSLRRTACLILMLGVLVFAPAASAVTDTCPPFYLRTDTGEIINPMTGENADQPFSTRQTCGACHDVDTISKGYHFMMDWDKASDTRFAGTDTPWLVSTGLTGNLITYGFFQLAKKHNTHPDQIDLSAFDFVARVPESKGGYQKPGCAGCHAGGGLLEFDRDGQRYDRRLADNPELAGTLDGDYYQSRWDETGVIEPDCFFCHGSRYHIQKRITQIKYLNFKWAGVAAAGIGQVHGRVSDGEVPTVVYNKRLFNEDGTFYLPDMVFQPEAKNCLICHESIELGKRGNSWADPLNPDVHHLAGLTCIDCHTGDIRHNFAKGNAMDNQVSPELNNSMRSCRDCHTQGYRGATRMRHDSIRKDHLDKLSCEACHIPELNRTAGGAMFLNTGMFGKYGQGDTRRFGTPDTWKPAYIIRAKDKDGIPRITPVNPMLNTLFTNLDEDGIYYPLFLSEVETAYDLCQAQMSDREIPYDFHRKDDIKIMLETLADTLAGNQRFSKVNPVFHTGGNIFLLADHPAEGTAPASDTTPGSSSDSGPTSQDTRLVVQADTTWVSRLPYYSISHNVAPADQALGSDGCTDCHAKDAHLFSGPVVIDYFGDNGRPVTVSMARFMGLLESVEPVNRLFSLFLKTGPWVLGAGVLLLLATGTWLVFFSPSRPHDTGMPYLSAAGIFVFICFLFAHTLLIMDTGFLRSLTQTLGAMAPWLGPLSALMAAAGYFYLIHTRIRHQWISVGLHLSGAGTVITGMLLWIRAPFNSSALFLISVIHGIFAVATAGLLVYFLFKTFDKGPGQPRTTQGHQHNNQRDRHE</sequence>
<dbReference type="Gene3D" id="3.90.10.10">
    <property type="entry name" value="Cytochrome C3"/>
    <property type="match status" value="1"/>
</dbReference>
<evidence type="ECO:0000259" key="5">
    <source>
        <dbReference type="Pfam" id="PF13435"/>
    </source>
</evidence>
<dbReference type="PANTHER" id="PTHR35038:SF8">
    <property type="entry name" value="C-TYPE POLYHEME CYTOCHROME OMCC"/>
    <property type="match status" value="1"/>
</dbReference>
<feature type="transmembrane region" description="Helical" evidence="3">
    <location>
        <begin position="641"/>
        <end position="660"/>
    </location>
</feature>
<gene>
    <name evidence="6" type="primary">nrfA</name>
    <name evidence="6" type="ORF">Dpo_11c00860</name>
</gene>
<accession>S0FXP4</accession>
<keyword evidence="3" id="KW-0472">Membrane</keyword>
<dbReference type="EMBL" id="APJX01000011">
    <property type="protein sequence ID" value="EMS77944.1"/>
    <property type="molecule type" value="Genomic_DNA"/>
</dbReference>
<dbReference type="InterPro" id="IPR023155">
    <property type="entry name" value="Cyt_c-552/4"/>
</dbReference>
<dbReference type="Proteomes" id="UP000014216">
    <property type="component" value="Unassembled WGS sequence"/>
</dbReference>
<dbReference type="PATRIC" id="fig|1286635.3.peg.4110"/>
<feature type="compositionally biased region" description="Low complexity" evidence="2">
    <location>
        <begin position="528"/>
        <end position="546"/>
    </location>
</feature>
<dbReference type="InterPro" id="IPR051829">
    <property type="entry name" value="Multiheme_Cytochr_ET"/>
</dbReference>
<dbReference type="AlphaFoldDB" id="S0FXP4"/>
<feature type="domain" description="Cytochrome c-552/4" evidence="5">
    <location>
        <begin position="333"/>
        <end position="380"/>
    </location>
</feature>
<keyword evidence="3" id="KW-1133">Transmembrane helix</keyword>
<feature type="signal peptide" evidence="4">
    <location>
        <begin position="1"/>
        <end position="34"/>
    </location>
</feature>
<feature type="transmembrane region" description="Helical" evidence="3">
    <location>
        <begin position="705"/>
        <end position="727"/>
    </location>
</feature>
<dbReference type="InterPro" id="IPR036280">
    <property type="entry name" value="Multihaem_cyt_sf"/>
</dbReference>